<feature type="transmembrane region" description="Helical" evidence="1">
    <location>
        <begin position="267"/>
        <end position="291"/>
    </location>
</feature>
<keyword evidence="3" id="KW-1185">Reference proteome</keyword>
<dbReference type="EMBL" id="MH588547">
    <property type="protein sequence ID" value="AXQ69959.1"/>
    <property type="molecule type" value="Genomic_DNA"/>
</dbReference>
<feature type="transmembrane region" description="Helical" evidence="1">
    <location>
        <begin position="298"/>
        <end position="324"/>
    </location>
</feature>
<keyword evidence="1" id="KW-0472">Membrane</keyword>
<reference evidence="2" key="2">
    <citation type="submission" date="2021-07" db="EMBL/GenBank/DDBJ databases">
        <title>Giant CbK-like Caulobacter bacteriophages have genetically divergent genomes.</title>
        <authorList>
            <person name="Wilson K."/>
            <person name="Ely B."/>
        </authorList>
    </citation>
    <scope>NUCLEOTIDE SEQUENCE</scope>
</reference>
<gene>
    <name evidence="2" type="ORF">CcrSC_gp377</name>
</gene>
<reference evidence="2" key="1">
    <citation type="submission" date="2018-07" db="EMBL/GenBank/DDBJ databases">
        <authorList>
            <person name="Wilson K.M."/>
            <person name="Ely B."/>
        </authorList>
    </citation>
    <scope>NUCLEOTIDE SEQUENCE</scope>
</reference>
<evidence type="ECO:0000313" key="2">
    <source>
        <dbReference type="EMBL" id="AXQ69959.1"/>
    </source>
</evidence>
<sequence length="349" mass="39162">MIAHLVFFADGDVVFDGKMYHFEDCYGGVGGSYDAAVQVAFNEGWEVLVYFVERFDEVKTIEETERLINLCYETGERRVWLLKTNSKRTRPLHMSKSFSLDDHISSQPLSVDKPKLVDPDALHYNVWTSSGHYFAGDAEAYVKRFNPRHVEPTLQSIVAHAQRSDYDLVITKGAASPRMIQRFGALVYDLNDVFIVDPNNPDQLKEVDLTKPDWEKVVRGQAVLTPAKEPFVLPPAMGKWIAFGLPALLFLAVLTITGAWTPIFDVLGAWGIGFVHVCIAIGHWFAVYWWVPLIPIVLILLVTDGGILLILGVLALLGLLWGLWSGTVGLYHYGKEIQARERAAIHAPR</sequence>
<feature type="transmembrane region" description="Helical" evidence="1">
    <location>
        <begin position="240"/>
        <end position="261"/>
    </location>
</feature>
<protein>
    <submittedName>
        <fullName evidence="2">Uncharacterized protein</fullName>
    </submittedName>
</protein>
<evidence type="ECO:0000313" key="3">
    <source>
        <dbReference type="Proteomes" id="UP000259683"/>
    </source>
</evidence>
<dbReference type="Proteomes" id="UP000259683">
    <property type="component" value="Segment"/>
</dbReference>
<accession>A0A385EGN8</accession>
<evidence type="ECO:0000256" key="1">
    <source>
        <dbReference type="SAM" id="Phobius"/>
    </source>
</evidence>
<name>A0A385EGN8_9CAUD</name>
<keyword evidence="1" id="KW-1133">Transmembrane helix</keyword>
<organism evidence="2 3">
    <name type="scientific">Caulobacter phage CcrSC</name>
    <dbReference type="NCBI Taxonomy" id="2283272"/>
    <lineage>
        <taxon>Viruses</taxon>
        <taxon>Duplodnaviria</taxon>
        <taxon>Heunggongvirae</taxon>
        <taxon>Uroviricota</taxon>
        <taxon>Caudoviricetes</taxon>
        <taxon>Jeanschmidtviridae</taxon>
        <taxon>Bertelyvirus</taxon>
        <taxon>Bertelyvirus SC</taxon>
    </lineage>
</organism>
<keyword evidence="1" id="KW-0812">Transmembrane</keyword>
<proteinExistence type="predicted"/>